<evidence type="ECO:0000313" key="2">
    <source>
        <dbReference type="EMBL" id="GER25467.1"/>
    </source>
</evidence>
<keyword evidence="1" id="KW-1133">Transmembrane helix</keyword>
<keyword evidence="1" id="KW-0812">Transmembrane</keyword>
<sequence length="130" mass="14758">MRKLDPSKKDRWIWSVDVKGYRIRAFVLAYSHLCGFGLYLGHRFSQPHPPAIRFSSAKHRADFSSTARMHCPGPLSHAIHDRPTFLCPSSQHSSATLISVLQPVRFSYDPQCPSATRHKIHDSQRTTSTS</sequence>
<organism evidence="2 3">
    <name type="scientific">Striga asiatica</name>
    <name type="common">Asiatic witchweed</name>
    <name type="synonym">Buchnera asiatica</name>
    <dbReference type="NCBI Taxonomy" id="4170"/>
    <lineage>
        <taxon>Eukaryota</taxon>
        <taxon>Viridiplantae</taxon>
        <taxon>Streptophyta</taxon>
        <taxon>Embryophyta</taxon>
        <taxon>Tracheophyta</taxon>
        <taxon>Spermatophyta</taxon>
        <taxon>Magnoliopsida</taxon>
        <taxon>eudicotyledons</taxon>
        <taxon>Gunneridae</taxon>
        <taxon>Pentapetalae</taxon>
        <taxon>asterids</taxon>
        <taxon>lamiids</taxon>
        <taxon>Lamiales</taxon>
        <taxon>Orobanchaceae</taxon>
        <taxon>Buchnereae</taxon>
        <taxon>Striga</taxon>
    </lineage>
</organism>
<keyword evidence="1" id="KW-0472">Membrane</keyword>
<keyword evidence="3" id="KW-1185">Reference proteome</keyword>
<gene>
    <name evidence="2" type="ORF">STAS_01058</name>
</gene>
<accession>A0A5A7NYR8</accession>
<dbReference type="Proteomes" id="UP000325081">
    <property type="component" value="Unassembled WGS sequence"/>
</dbReference>
<proteinExistence type="predicted"/>
<protein>
    <submittedName>
        <fullName evidence="2">Cysteine proteinases superfamily protein</fullName>
    </submittedName>
</protein>
<feature type="transmembrane region" description="Helical" evidence="1">
    <location>
        <begin position="21"/>
        <end position="40"/>
    </location>
</feature>
<dbReference type="EMBL" id="BKCP01000114">
    <property type="protein sequence ID" value="GER25467.1"/>
    <property type="molecule type" value="Genomic_DNA"/>
</dbReference>
<reference evidence="3" key="1">
    <citation type="journal article" date="2019" name="Curr. Biol.">
        <title>Genome Sequence of Striga asiatica Provides Insight into the Evolution of Plant Parasitism.</title>
        <authorList>
            <person name="Yoshida S."/>
            <person name="Kim S."/>
            <person name="Wafula E.K."/>
            <person name="Tanskanen J."/>
            <person name="Kim Y.M."/>
            <person name="Honaas L."/>
            <person name="Yang Z."/>
            <person name="Spallek T."/>
            <person name="Conn C.E."/>
            <person name="Ichihashi Y."/>
            <person name="Cheong K."/>
            <person name="Cui S."/>
            <person name="Der J.P."/>
            <person name="Gundlach H."/>
            <person name="Jiao Y."/>
            <person name="Hori C."/>
            <person name="Ishida J.K."/>
            <person name="Kasahara H."/>
            <person name="Kiba T."/>
            <person name="Kim M.S."/>
            <person name="Koo N."/>
            <person name="Laohavisit A."/>
            <person name="Lee Y.H."/>
            <person name="Lumba S."/>
            <person name="McCourt P."/>
            <person name="Mortimer J.C."/>
            <person name="Mutuku J.M."/>
            <person name="Nomura T."/>
            <person name="Sasaki-Sekimoto Y."/>
            <person name="Seto Y."/>
            <person name="Wang Y."/>
            <person name="Wakatake T."/>
            <person name="Sakakibara H."/>
            <person name="Demura T."/>
            <person name="Yamaguchi S."/>
            <person name="Yoneyama K."/>
            <person name="Manabe R.I."/>
            <person name="Nelson D.C."/>
            <person name="Schulman A.H."/>
            <person name="Timko M.P."/>
            <person name="dePamphilis C.W."/>
            <person name="Choi D."/>
            <person name="Shirasu K."/>
        </authorList>
    </citation>
    <scope>NUCLEOTIDE SEQUENCE [LARGE SCALE GENOMIC DNA]</scope>
    <source>
        <strain evidence="3">cv. UVA1</strain>
    </source>
</reference>
<evidence type="ECO:0000256" key="1">
    <source>
        <dbReference type="SAM" id="Phobius"/>
    </source>
</evidence>
<comment type="caution">
    <text evidence="2">The sequence shown here is derived from an EMBL/GenBank/DDBJ whole genome shotgun (WGS) entry which is preliminary data.</text>
</comment>
<evidence type="ECO:0000313" key="3">
    <source>
        <dbReference type="Proteomes" id="UP000325081"/>
    </source>
</evidence>
<name>A0A5A7NYR8_STRAF</name>
<dbReference type="AlphaFoldDB" id="A0A5A7NYR8"/>